<evidence type="ECO:0000313" key="2">
    <source>
        <dbReference type="Proteomes" id="UP000002669"/>
    </source>
</evidence>
<organism evidence="2">
    <name type="scientific">Arthroderma gypseum (strain ATCC MYA-4604 / CBS 118893)</name>
    <name type="common">Microsporum gypseum</name>
    <dbReference type="NCBI Taxonomy" id="535722"/>
    <lineage>
        <taxon>Eukaryota</taxon>
        <taxon>Fungi</taxon>
        <taxon>Dikarya</taxon>
        <taxon>Ascomycota</taxon>
        <taxon>Pezizomycotina</taxon>
        <taxon>Eurotiomycetes</taxon>
        <taxon>Eurotiomycetidae</taxon>
        <taxon>Onygenales</taxon>
        <taxon>Arthrodermataceae</taxon>
        <taxon>Nannizzia</taxon>
    </lineage>
</organism>
<dbReference type="AlphaFoldDB" id="E4USU9"/>
<reference evidence="2" key="1">
    <citation type="journal article" date="2012" name="MBio">
        <title>Comparative genome analysis of Trichophyton rubrum and related dermatophytes reveals candidate genes involved in infection.</title>
        <authorList>
            <person name="Martinez D.A."/>
            <person name="Oliver B.G."/>
            <person name="Graeser Y."/>
            <person name="Goldberg J.M."/>
            <person name="Li W."/>
            <person name="Martinez-Rossi N.M."/>
            <person name="Monod M."/>
            <person name="Shelest E."/>
            <person name="Barton R.C."/>
            <person name="Birch E."/>
            <person name="Brakhage A.A."/>
            <person name="Chen Z."/>
            <person name="Gurr S.J."/>
            <person name="Heiman D."/>
            <person name="Heitman J."/>
            <person name="Kosti I."/>
            <person name="Rossi A."/>
            <person name="Saif S."/>
            <person name="Samalova M."/>
            <person name="Saunders C.W."/>
            <person name="Shea T."/>
            <person name="Summerbell R.C."/>
            <person name="Xu J."/>
            <person name="Young S."/>
            <person name="Zeng Q."/>
            <person name="Birren B.W."/>
            <person name="Cuomo C.A."/>
            <person name="White T.C."/>
        </authorList>
    </citation>
    <scope>NUCLEOTIDE SEQUENCE [LARGE SCALE GENOMIC DNA]</scope>
    <source>
        <strain evidence="2">ATCC MYA-4604 / CBS 118893</strain>
    </source>
</reference>
<keyword evidence="2" id="KW-1185">Reference proteome</keyword>
<sequence>MPLQEIIGPAMLAEVDMLNPVYGQELGTDGLAYFGGAVTDVQPLSVRRDAPAVEDVVSQTKDVKKEKIEAAAPSTVGFDSGMAAVFASLALNKPVIVYQLALAFESGSSSFVKARQEGRVQVKAARNGRSHLPHRQLDRLAWASSPWLTLTSLSPTRERQKGDSVRPRIPTETRKIDRLEEEEVWIAVTPPHALSSILKNELHSIACTSLLTTT</sequence>
<protein>
    <submittedName>
        <fullName evidence="1">Uncharacterized protein</fullName>
    </submittedName>
</protein>
<dbReference type="GeneID" id="10029518"/>
<dbReference type="VEuPathDB" id="FungiDB:MGYG_04405"/>
<dbReference type="InParanoid" id="E4USU9"/>
<dbReference type="Proteomes" id="UP000002669">
    <property type="component" value="Unassembled WGS sequence"/>
</dbReference>
<dbReference type="EMBL" id="DS989824">
    <property type="protein sequence ID" value="EFR01398.1"/>
    <property type="molecule type" value="Genomic_DNA"/>
</dbReference>
<name>E4USU9_ARTGP</name>
<dbReference type="HOGENOM" id="CLU_1288629_0_0_1"/>
<gene>
    <name evidence="1" type="ORF">MGYG_04405</name>
</gene>
<proteinExistence type="predicted"/>
<dbReference type="RefSeq" id="XP_003174228.1">
    <property type="nucleotide sequence ID" value="XM_003174180.1"/>
</dbReference>
<evidence type="ECO:0000313" key="1">
    <source>
        <dbReference type="EMBL" id="EFR01398.1"/>
    </source>
</evidence>
<accession>E4USU9</accession>